<feature type="binding site" evidence="4 6">
    <location>
        <position position="312"/>
    </location>
    <ligand>
        <name>substrate</name>
    </ligand>
</feature>
<reference evidence="8 9" key="1">
    <citation type="submission" date="2019-08" db="EMBL/GenBank/DDBJ databases">
        <title>In-depth cultivation of the pig gut microbiome towards novel bacterial diversity and tailored functional studies.</title>
        <authorList>
            <person name="Wylensek D."/>
            <person name="Hitch T.C.A."/>
            <person name="Clavel T."/>
        </authorList>
    </citation>
    <scope>NUCLEOTIDE SEQUENCE [LARGE SCALE GENOMIC DNA]</scope>
    <source>
        <strain evidence="9">WCA-380-WT-3B3</strain>
    </source>
</reference>
<dbReference type="PANTHER" id="PTHR30511:SF0">
    <property type="entry name" value="ALANINE RACEMASE, CATABOLIC-RELATED"/>
    <property type="match status" value="1"/>
</dbReference>
<dbReference type="InterPro" id="IPR000821">
    <property type="entry name" value="Ala_racemase"/>
</dbReference>
<comment type="catalytic activity">
    <reaction evidence="4">
        <text>L-alanine = D-alanine</text>
        <dbReference type="Rhea" id="RHEA:20249"/>
        <dbReference type="ChEBI" id="CHEBI:57416"/>
        <dbReference type="ChEBI" id="CHEBI:57972"/>
        <dbReference type="EC" id="5.1.1.1"/>
    </reaction>
</comment>
<comment type="similarity">
    <text evidence="4">Belongs to the alanine racemase family.</text>
</comment>
<keyword evidence="3 4" id="KW-0413">Isomerase</keyword>
<dbReference type="GO" id="GO:0005829">
    <property type="term" value="C:cytosol"/>
    <property type="evidence" value="ECO:0007669"/>
    <property type="project" value="TreeGrafter"/>
</dbReference>
<dbReference type="InterPro" id="IPR011079">
    <property type="entry name" value="Ala_racemase_C"/>
</dbReference>
<evidence type="ECO:0000313" key="8">
    <source>
        <dbReference type="EMBL" id="MSV25856.1"/>
    </source>
</evidence>
<dbReference type="NCBIfam" id="TIGR00492">
    <property type="entry name" value="alr"/>
    <property type="match status" value="1"/>
</dbReference>
<feature type="domain" description="Alanine racemase C-terminal" evidence="7">
    <location>
        <begin position="243"/>
        <end position="368"/>
    </location>
</feature>
<dbReference type="Pfam" id="PF01168">
    <property type="entry name" value="Ala_racemase_N"/>
    <property type="match status" value="1"/>
</dbReference>
<comment type="function">
    <text evidence="4">Catalyzes the interconversion of L-alanine and D-alanine. May also act on other amino acids.</text>
</comment>
<feature type="binding site" evidence="4 6">
    <location>
        <position position="135"/>
    </location>
    <ligand>
        <name>substrate</name>
    </ligand>
</feature>
<dbReference type="SUPFAM" id="SSF50621">
    <property type="entry name" value="Alanine racemase C-terminal domain-like"/>
    <property type="match status" value="1"/>
</dbReference>
<dbReference type="PROSITE" id="PS00395">
    <property type="entry name" value="ALANINE_RACEMASE"/>
    <property type="match status" value="1"/>
</dbReference>
<dbReference type="RefSeq" id="WP_154621622.1">
    <property type="nucleotide sequence ID" value="NZ_JBQHVT010000002.1"/>
</dbReference>
<dbReference type="EC" id="5.1.1.1" evidence="4"/>
<dbReference type="PRINTS" id="PR00992">
    <property type="entry name" value="ALARACEMASE"/>
</dbReference>
<dbReference type="CDD" id="cd00430">
    <property type="entry name" value="PLPDE_III_AR"/>
    <property type="match status" value="1"/>
</dbReference>
<comment type="pathway">
    <text evidence="4">Amino-acid biosynthesis; D-alanine biosynthesis; D-alanine from L-alanine: step 1/1.</text>
</comment>
<dbReference type="SMART" id="SM01005">
    <property type="entry name" value="Ala_racemase_C"/>
    <property type="match status" value="1"/>
</dbReference>
<dbReference type="Gene3D" id="3.20.20.10">
    <property type="entry name" value="Alanine racemase"/>
    <property type="match status" value="1"/>
</dbReference>
<gene>
    <name evidence="8" type="primary">alr</name>
    <name evidence="8" type="ORF">FYJ78_11915</name>
</gene>
<dbReference type="InterPro" id="IPR029066">
    <property type="entry name" value="PLP-binding_barrel"/>
</dbReference>
<evidence type="ECO:0000256" key="1">
    <source>
        <dbReference type="ARBA" id="ARBA00001933"/>
    </source>
</evidence>
<evidence type="ECO:0000256" key="5">
    <source>
        <dbReference type="PIRSR" id="PIRSR600821-50"/>
    </source>
</evidence>
<dbReference type="GO" id="GO:0030170">
    <property type="term" value="F:pyridoxal phosphate binding"/>
    <property type="evidence" value="ECO:0007669"/>
    <property type="project" value="UniProtKB-UniRule"/>
</dbReference>
<keyword evidence="9" id="KW-1185">Reference proteome</keyword>
<dbReference type="SUPFAM" id="SSF51419">
    <property type="entry name" value="PLP-binding barrel"/>
    <property type="match status" value="1"/>
</dbReference>
<feature type="active site" description="Proton acceptor; specific for D-alanine" evidence="4">
    <location>
        <position position="37"/>
    </location>
</feature>
<evidence type="ECO:0000256" key="4">
    <source>
        <dbReference type="HAMAP-Rule" id="MF_01201"/>
    </source>
</evidence>
<dbReference type="HAMAP" id="MF_01201">
    <property type="entry name" value="Ala_racemase"/>
    <property type="match status" value="1"/>
</dbReference>
<evidence type="ECO:0000256" key="3">
    <source>
        <dbReference type="ARBA" id="ARBA00023235"/>
    </source>
</evidence>
<dbReference type="Pfam" id="PF00842">
    <property type="entry name" value="Ala_racemase_C"/>
    <property type="match status" value="1"/>
</dbReference>
<dbReference type="InterPro" id="IPR020622">
    <property type="entry name" value="Ala_racemase_pyridoxalP-BS"/>
</dbReference>
<dbReference type="PANTHER" id="PTHR30511">
    <property type="entry name" value="ALANINE RACEMASE"/>
    <property type="match status" value="1"/>
</dbReference>
<proteinExistence type="inferred from homology"/>
<dbReference type="InterPro" id="IPR009006">
    <property type="entry name" value="Ala_racemase/Decarboxylase_C"/>
</dbReference>
<name>A0A6I2V2H7_9FIRM</name>
<protein>
    <recommendedName>
        <fullName evidence="4">Alanine racemase</fullName>
        <ecNumber evidence="4">5.1.1.1</ecNumber>
    </recommendedName>
</protein>
<evidence type="ECO:0000313" key="9">
    <source>
        <dbReference type="Proteomes" id="UP000430222"/>
    </source>
</evidence>
<dbReference type="GO" id="GO:0008784">
    <property type="term" value="F:alanine racemase activity"/>
    <property type="evidence" value="ECO:0007669"/>
    <property type="project" value="UniProtKB-UniRule"/>
</dbReference>
<dbReference type="EMBL" id="VUNL01000017">
    <property type="protein sequence ID" value="MSV25856.1"/>
    <property type="molecule type" value="Genomic_DNA"/>
</dbReference>
<feature type="modified residue" description="N6-(pyridoxal phosphate)lysine" evidence="4 5">
    <location>
        <position position="37"/>
    </location>
</feature>
<dbReference type="UniPathway" id="UPA00042">
    <property type="reaction ID" value="UER00497"/>
</dbReference>
<keyword evidence="2 4" id="KW-0663">Pyridoxal phosphate</keyword>
<accession>A0A6I2V2H7</accession>
<dbReference type="GO" id="GO:0030632">
    <property type="term" value="P:D-alanine biosynthetic process"/>
    <property type="evidence" value="ECO:0007669"/>
    <property type="project" value="UniProtKB-UniRule"/>
</dbReference>
<feature type="active site" description="Proton acceptor; specific for L-alanine" evidence="4">
    <location>
        <position position="264"/>
    </location>
</feature>
<dbReference type="Proteomes" id="UP000430222">
    <property type="component" value="Unassembled WGS sequence"/>
</dbReference>
<evidence type="ECO:0000259" key="7">
    <source>
        <dbReference type="SMART" id="SM01005"/>
    </source>
</evidence>
<dbReference type="AlphaFoldDB" id="A0A6I2V2H7"/>
<comment type="caution">
    <text evidence="8">The sequence shown here is derived from an EMBL/GenBank/DDBJ whole genome shotgun (WGS) entry which is preliminary data.</text>
</comment>
<dbReference type="InterPro" id="IPR001608">
    <property type="entry name" value="Ala_racemase_N"/>
</dbReference>
<comment type="cofactor">
    <cofactor evidence="1 4 5">
        <name>pyridoxal 5'-phosphate</name>
        <dbReference type="ChEBI" id="CHEBI:597326"/>
    </cofactor>
</comment>
<dbReference type="FunFam" id="3.20.20.10:FF:000002">
    <property type="entry name" value="Alanine racemase"/>
    <property type="match status" value="1"/>
</dbReference>
<evidence type="ECO:0000256" key="6">
    <source>
        <dbReference type="PIRSR" id="PIRSR600821-52"/>
    </source>
</evidence>
<sequence length="372" mass="39966">MPNRAVWAEIDLGALEKNYEQIKSRLKPEVKLCAVVKADAYGHGALAVARAAVAAGASYLAVATLSEGIALRQAGFTTPILLLGLVMPEEAADVVSFGITQTVCSAELAAALSREAVRQKRTACVHLKVDTGMGRIGVRPGEIGALAAQIAAMPGIRIEGIFSHFAMADCRDKSYTEKQLEAFRQAVAAVEAQGVHPSIRHIAESAAILEIPEAQFDMVRAGVIQYGLWPSDEVTHPIALHPVMKLQARVVWLKTLHKGESIGYGRAFVAERESRIATLPVGYADGYIRAYGPKGCVEIRGRRAPIAGRICMDQVMIDVTDIPDVKIGDTAVLFGSPSLTIDEAAGWLGTINYEVPCLLSPRVPRVYVHHAE</sequence>
<dbReference type="Gene3D" id="2.40.37.10">
    <property type="entry name" value="Lyase, Ornithine Decarboxylase, Chain A, domain 1"/>
    <property type="match status" value="1"/>
</dbReference>
<dbReference type="GO" id="GO:0009252">
    <property type="term" value="P:peptidoglycan biosynthetic process"/>
    <property type="evidence" value="ECO:0007669"/>
    <property type="project" value="TreeGrafter"/>
</dbReference>
<organism evidence="8 9">
    <name type="scientific">Selenomonas montiformis</name>
    <dbReference type="NCBI Taxonomy" id="2652285"/>
    <lineage>
        <taxon>Bacteria</taxon>
        <taxon>Bacillati</taxon>
        <taxon>Bacillota</taxon>
        <taxon>Negativicutes</taxon>
        <taxon>Selenomonadales</taxon>
        <taxon>Selenomonadaceae</taxon>
        <taxon>Selenomonas</taxon>
    </lineage>
</organism>
<evidence type="ECO:0000256" key="2">
    <source>
        <dbReference type="ARBA" id="ARBA00022898"/>
    </source>
</evidence>